<evidence type="ECO:0000313" key="1">
    <source>
        <dbReference type="EMBL" id="JAH00132.1"/>
    </source>
</evidence>
<reference evidence="1" key="1">
    <citation type="submission" date="2014-11" db="EMBL/GenBank/DDBJ databases">
        <authorList>
            <person name="Amaro Gonzalez C."/>
        </authorList>
    </citation>
    <scope>NUCLEOTIDE SEQUENCE</scope>
</reference>
<sequence length="36" mass="4243">MPNEPLIFPLLSCSYFCKRMMSLHEPLLLLFEKSLT</sequence>
<protein>
    <submittedName>
        <fullName evidence="1">Uncharacterized protein</fullName>
    </submittedName>
</protein>
<organism evidence="1">
    <name type="scientific">Anguilla anguilla</name>
    <name type="common">European freshwater eel</name>
    <name type="synonym">Muraena anguilla</name>
    <dbReference type="NCBI Taxonomy" id="7936"/>
    <lineage>
        <taxon>Eukaryota</taxon>
        <taxon>Metazoa</taxon>
        <taxon>Chordata</taxon>
        <taxon>Craniata</taxon>
        <taxon>Vertebrata</taxon>
        <taxon>Euteleostomi</taxon>
        <taxon>Actinopterygii</taxon>
        <taxon>Neopterygii</taxon>
        <taxon>Teleostei</taxon>
        <taxon>Anguilliformes</taxon>
        <taxon>Anguillidae</taxon>
        <taxon>Anguilla</taxon>
    </lineage>
</organism>
<dbReference type="AlphaFoldDB" id="A0A0E9P754"/>
<proteinExistence type="predicted"/>
<dbReference type="EMBL" id="GBXM01108445">
    <property type="protein sequence ID" value="JAH00132.1"/>
    <property type="molecule type" value="Transcribed_RNA"/>
</dbReference>
<name>A0A0E9P754_ANGAN</name>
<reference evidence="1" key="2">
    <citation type="journal article" date="2015" name="Fish Shellfish Immunol.">
        <title>Early steps in the European eel (Anguilla anguilla)-Vibrio vulnificus interaction in the gills: Role of the RtxA13 toxin.</title>
        <authorList>
            <person name="Callol A."/>
            <person name="Pajuelo D."/>
            <person name="Ebbesson L."/>
            <person name="Teles M."/>
            <person name="MacKenzie S."/>
            <person name="Amaro C."/>
        </authorList>
    </citation>
    <scope>NUCLEOTIDE SEQUENCE</scope>
</reference>
<accession>A0A0E9P754</accession>